<evidence type="ECO:0000313" key="2">
    <source>
        <dbReference type="EMBL" id="KAK9928596.1"/>
    </source>
</evidence>
<gene>
    <name evidence="2" type="ORF">M0R45_025723</name>
</gene>
<feature type="compositionally biased region" description="Polar residues" evidence="1">
    <location>
        <begin position="22"/>
        <end position="66"/>
    </location>
</feature>
<proteinExistence type="predicted"/>
<name>A0AAW1WX91_RUBAR</name>
<accession>A0AAW1WX91</accession>
<evidence type="ECO:0000256" key="1">
    <source>
        <dbReference type="SAM" id="MobiDB-lite"/>
    </source>
</evidence>
<dbReference type="Proteomes" id="UP001457282">
    <property type="component" value="Unassembled WGS sequence"/>
</dbReference>
<protein>
    <submittedName>
        <fullName evidence="2">Uncharacterized protein</fullName>
    </submittedName>
</protein>
<sequence length="136" mass="14627">MATIKIHTMIASSPKPNRHHTTTQPVAMITLTTSSHNHEPNTSASQPCKSPNTSAQSSSFSNATTMNHTAHHCRYLTNNSHLQPESLITTHHGPNSSPAINKQTKPVSKSDCSSATNHGRTQPSRDVSAVAAMPRK</sequence>
<dbReference type="EMBL" id="JBEDUW010000005">
    <property type="protein sequence ID" value="KAK9928596.1"/>
    <property type="molecule type" value="Genomic_DNA"/>
</dbReference>
<feature type="region of interest" description="Disordered" evidence="1">
    <location>
        <begin position="84"/>
        <end position="136"/>
    </location>
</feature>
<evidence type="ECO:0000313" key="3">
    <source>
        <dbReference type="Proteomes" id="UP001457282"/>
    </source>
</evidence>
<keyword evidence="3" id="KW-1185">Reference proteome</keyword>
<feature type="region of interest" description="Disordered" evidence="1">
    <location>
        <begin position="1"/>
        <end position="66"/>
    </location>
</feature>
<comment type="caution">
    <text evidence="2">The sequence shown here is derived from an EMBL/GenBank/DDBJ whole genome shotgun (WGS) entry which is preliminary data.</text>
</comment>
<organism evidence="2 3">
    <name type="scientific">Rubus argutus</name>
    <name type="common">Southern blackberry</name>
    <dbReference type="NCBI Taxonomy" id="59490"/>
    <lineage>
        <taxon>Eukaryota</taxon>
        <taxon>Viridiplantae</taxon>
        <taxon>Streptophyta</taxon>
        <taxon>Embryophyta</taxon>
        <taxon>Tracheophyta</taxon>
        <taxon>Spermatophyta</taxon>
        <taxon>Magnoliopsida</taxon>
        <taxon>eudicotyledons</taxon>
        <taxon>Gunneridae</taxon>
        <taxon>Pentapetalae</taxon>
        <taxon>rosids</taxon>
        <taxon>fabids</taxon>
        <taxon>Rosales</taxon>
        <taxon>Rosaceae</taxon>
        <taxon>Rosoideae</taxon>
        <taxon>Rosoideae incertae sedis</taxon>
        <taxon>Rubus</taxon>
    </lineage>
</organism>
<reference evidence="2 3" key="1">
    <citation type="journal article" date="2023" name="G3 (Bethesda)">
        <title>A chromosome-length genome assembly and annotation of blackberry (Rubus argutus, cv. 'Hillquist').</title>
        <authorList>
            <person name="Bruna T."/>
            <person name="Aryal R."/>
            <person name="Dudchenko O."/>
            <person name="Sargent D.J."/>
            <person name="Mead D."/>
            <person name="Buti M."/>
            <person name="Cavallini A."/>
            <person name="Hytonen T."/>
            <person name="Andres J."/>
            <person name="Pham M."/>
            <person name="Weisz D."/>
            <person name="Mascagni F."/>
            <person name="Usai G."/>
            <person name="Natali L."/>
            <person name="Bassil N."/>
            <person name="Fernandez G.E."/>
            <person name="Lomsadze A."/>
            <person name="Armour M."/>
            <person name="Olukolu B."/>
            <person name="Poorten T."/>
            <person name="Britton C."/>
            <person name="Davik J."/>
            <person name="Ashrafi H."/>
            <person name="Aiden E.L."/>
            <person name="Borodovsky M."/>
            <person name="Worthington M."/>
        </authorList>
    </citation>
    <scope>NUCLEOTIDE SEQUENCE [LARGE SCALE GENOMIC DNA]</scope>
    <source>
        <strain evidence="2">PI 553951</strain>
    </source>
</reference>
<feature type="compositionally biased region" description="Polar residues" evidence="1">
    <location>
        <begin position="84"/>
        <end position="125"/>
    </location>
</feature>
<dbReference type="AlphaFoldDB" id="A0AAW1WX91"/>